<dbReference type="PRINTS" id="PR00625">
    <property type="entry name" value="JDOMAIN"/>
</dbReference>
<dbReference type="PROSITE" id="PS50076">
    <property type="entry name" value="DNAJ_2"/>
    <property type="match status" value="1"/>
</dbReference>
<gene>
    <name evidence="3" type="ORF">VFH_IV108360</name>
</gene>
<evidence type="ECO:0000256" key="1">
    <source>
        <dbReference type="SAM" id="MobiDB-lite"/>
    </source>
</evidence>
<dbReference type="Pfam" id="PF00226">
    <property type="entry name" value="DnaJ"/>
    <property type="match status" value="1"/>
</dbReference>
<dbReference type="PANTHER" id="PTHR44137">
    <property type="entry name" value="BNAC03G44070D PROTEIN"/>
    <property type="match status" value="1"/>
</dbReference>
<protein>
    <recommendedName>
        <fullName evidence="2">J domain-containing protein</fullName>
    </recommendedName>
</protein>
<feature type="region of interest" description="Disordered" evidence="1">
    <location>
        <begin position="173"/>
        <end position="211"/>
    </location>
</feature>
<feature type="domain" description="J" evidence="2">
    <location>
        <begin position="34"/>
        <end position="98"/>
    </location>
</feature>
<dbReference type="SMART" id="SM00271">
    <property type="entry name" value="DnaJ"/>
    <property type="match status" value="1"/>
</dbReference>
<dbReference type="InterPro" id="IPR036869">
    <property type="entry name" value="J_dom_sf"/>
</dbReference>
<dbReference type="SUPFAM" id="SSF46565">
    <property type="entry name" value="Chaperone J-domain"/>
    <property type="match status" value="1"/>
</dbReference>
<proteinExistence type="predicted"/>
<dbReference type="AlphaFoldDB" id="A0AAV1AE69"/>
<evidence type="ECO:0000313" key="4">
    <source>
        <dbReference type="Proteomes" id="UP001157006"/>
    </source>
</evidence>
<name>A0AAV1AE69_VICFA</name>
<evidence type="ECO:0000259" key="2">
    <source>
        <dbReference type="PROSITE" id="PS50076"/>
    </source>
</evidence>
<dbReference type="CDD" id="cd06257">
    <property type="entry name" value="DnaJ"/>
    <property type="match status" value="1"/>
</dbReference>
<evidence type="ECO:0000313" key="3">
    <source>
        <dbReference type="EMBL" id="CAI8608915.1"/>
    </source>
</evidence>
<feature type="compositionally biased region" description="Low complexity" evidence="1">
    <location>
        <begin position="246"/>
        <end position="255"/>
    </location>
</feature>
<reference evidence="3 4" key="1">
    <citation type="submission" date="2023-01" db="EMBL/GenBank/DDBJ databases">
        <authorList>
            <person name="Kreplak J."/>
        </authorList>
    </citation>
    <scope>NUCLEOTIDE SEQUENCE [LARGE SCALE GENOMIC DNA]</scope>
</reference>
<dbReference type="InterPro" id="IPR001623">
    <property type="entry name" value="DnaJ_domain"/>
</dbReference>
<feature type="compositionally biased region" description="Polar residues" evidence="1">
    <location>
        <begin position="266"/>
        <end position="283"/>
    </location>
</feature>
<accession>A0AAV1AE69</accession>
<feature type="region of interest" description="Disordered" evidence="1">
    <location>
        <begin position="229"/>
        <end position="287"/>
    </location>
</feature>
<dbReference type="EMBL" id="OX451739">
    <property type="protein sequence ID" value="CAI8608915.1"/>
    <property type="molecule type" value="Genomic_DNA"/>
</dbReference>
<keyword evidence="4" id="KW-1185">Reference proteome</keyword>
<sequence>MECNKDEALRAKEIAENRLQTGDFANKLSTSDMDWYGILLTDKFSEEATIKKQYRKLAPLLHPDKNKSAGAEAAFKLIVEANRTLSDPAKHSLYHMKISRLAGIKAPQAPSYHHNSFHSQFHTQNSKLNKHETFWTSCQHCNTKYEYYKNIINATLHYRKCLKLFKARDIGSPVAPSGQTSSFYRHKDTPNHVPPKEASQSNGGKLHGKGPEDIFVPLRPVYMTKPGAGEGASCKVQKSKDGHGTAGVTKAAAGTSNHATSKAKPSRTQTNVGSKRARQSASADSVDGNGMKQICLLRAGETWAIFRHWDMGWGSKPEKNAE</sequence>
<dbReference type="Proteomes" id="UP001157006">
    <property type="component" value="Chromosome 4"/>
</dbReference>
<organism evidence="3 4">
    <name type="scientific">Vicia faba</name>
    <name type="common">Broad bean</name>
    <name type="synonym">Faba vulgaris</name>
    <dbReference type="NCBI Taxonomy" id="3906"/>
    <lineage>
        <taxon>Eukaryota</taxon>
        <taxon>Viridiplantae</taxon>
        <taxon>Streptophyta</taxon>
        <taxon>Embryophyta</taxon>
        <taxon>Tracheophyta</taxon>
        <taxon>Spermatophyta</taxon>
        <taxon>Magnoliopsida</taxon>
        <taxon>eudicotyledons</taxon>
        <taxon>Gunneridae</taxon>
        <taxon>Pentapetalae</taxon>
        <taxon>rosids</taxon>
        <taxon>fabids</taxon>
        <taxon>Fabales</taxon>
        <taxon>Fabaceae</taxon>
        <taxon>Papilionoideae</taxon>
        <taxon>50 kb inversion clade</taxon>
        <taxon>NPAAA clade</taxon>
        <taxon>Hologalegina</taxon>
        <taxon>IRL clade</taxon>
        <taxon>Fabeae</taxon>
        <taxon>Vicia</taxon>
    </lineage>
</organism>
<dbReference type="Gene3D" id="1.10.287.110">
    <property type="entry name" value="DnaJ domain"/>
    <property type="match status" value="1"/>
</dbReference>
<dbReference type="PANTHER" id="PTHR44137:SF57">
    <property type="entry name" value="CHAPERONE DNAJ-DOMAIN PROTEIN"/>
    <property type="match status" value="1"/>
</dbReference>